<reference evidence="3" key="1">
    <citation type="submission" date="2021-06" db="EMBL/GenBank/DDBJ databases">
        <authorList>
            <person name="Kallberg Y."/>
            <person name="Tangrot J."/>
            <person name="Rosling A."/>
        </authorList>
    </citation>
    <scope>NUCLEOTIDE SEQUENCE</scope>
    <source>
        <strain evidence="3">UK204</strain>
    </source>
</reference>
<keyword evidence="4" id="KW-1185">Reference proteome</keyword>
<sequence length="269" mass="29931">KKIIMGVDFGNTIQMIVDNTKTIEISQTVEFPKNVVFDVNSLGLGAQTKRIKHPCDDLNQLKLYSWAWKYLSNSALDPKSCNIINNNSQFNWIRNFGQDDESKTPWLYSAFNPIIIPNNYLYVSYEDISSLRLKLEFAKNNSIGGMSISDVSYDDNNNSLLNFMQPIRGKSAVGSSSPSNDSGNGKSKSNPNDSILPNISKHKAGVIVGLVLGSIFGLLLLGSCAYMYRQKILLKPDAGYINPESSSNRVVSSTTIQHDRRIIDHLTIE</sequence>
<name>A0A9N9I8F4_9GLOM</name>
<evidence type="ECO:0000256" key="1">
    <source>
        <dbReference type="SAM" id="MobiDB-lite"/>
    </source>
</evidence>
<keyword evidence="2" id="KW-1133">Transmembrane helix</keyword>
<accession>A0A9N9I8F4</accession>
<protein>
    <submittedName>
        <fullName evidence="3">10382_t:CDS:1</fullName>
    </submittedName>
</protein>
<dbReference type="EMBL" id="CAJVPQ010010987">
    <property type="protein sequence ID" value="CAG8725052.1"/>
    <property type="molecule type" value="Genomic_DNA"/>
</dbReference>
<keyword evidence="2" id="KW-0472">Membrane</keyword>
<gene>
    <name evidence="3" type="ORF">FCALED_LOCUS14609</name>
</gene>
<dbReference type="Proteomes" id="UP000789570">
    <property type="component" value="Unassembled WGS sequence"/>
</dbReference>
<keyword evidence="2" id="KW-0812">Transmembrane</keyword>
<feature type="compositionally biased region" description="Low complexity" evidence="1">
    <location>
        <begin position="175"/>
        <end position="194"/>
    </location>
</feature>
<comment type="caution">
    <text evidence="3">The sequence shown here is derived from an EMBL/GenBank/DDBJ whole genome shotgun (WGS) entry which is preliminary data.</text>
</comment>
<proteinExistence type="predicted"/>
<dbReference type="InterPro" id="IPR017853">
    <property type="entry name" value="GH"/>
</dbReference>
<dbReference type="Gene3D" id="3.10.50.10">
    <property type="match status" value="1"/>
</dbReference>
<evidence type="ECO:0000313" key="4">
    <source>
        <dbReference type="Proteomes" id="UP000789570"/>
    </source>
</evidence>
<organism evidence="3 4">
    <name type="scientific">Funneliformis caledonium</name>
    <dbReference type="NCBI Taxonomy" id="1117310"/>
    <lineage>
        <taxon>Eukaryota</taxon>
        <taxon>Fungi</taxon>
        <taxon>Fungi incertae sedis</taxon>
        <taxon>Mucoromycota</taxon>
        <taxon>Glomeromycotina</taxon>
        <taxon>Glomeromycetes</taxon>
        <taxon>Glomerales</taxon>
        <taxon>Glomeraceae</taxon>
        <taxon>Funneliformis</taxon>
    </lineage>
</organism>
<feature type="non-terminal residue" evidence="3">
    <location>
        <position position="1"/>
    </location>
</feature>
<feature type="transmembrane region" description="Helical" evidence="2">
    <location>
        <begin position="204"/>
        <end position="228"/>
    </location>
</feature>
<dbReference type="SUPFAM" id="SSF51445">
    <property type="entry name" value="(Trans)glycosidases"/>
    <property type="match status" value="1"/>
</dbReference>
<evidence type="ECO:0000313" key="3">
    <source>
        <dbReference type="EMBL" id="CAG8725052.1"/>
    </source>
</evidence>
<evidence type="ECO:0000256" key="2">
    <source>
        <dbReference type="SAM" id="Phobius"/>
    </source>
</evidence>
<dbReference type="OrthoDB" id="76388at2759"/>
<dbReference type="Gene3D" id="3.20.20.80">
    <property type="entry name" value="Glycosidases"/>
    <property type="match status" value="1"/>
</dbReference>
<feature type="region of interest" description="Disordered" evidence="1">
    <location>
        <begin position="170"/>
        <end position="195"/>
    </location>
</feature>
<dbReference type="AlphaFoldDB" id="A0A9N9I8F4"/>
<dbReference type="InterPro" id="IPR029070">
    <property type="entry name" value="Chitinase_insertion_sf"/>
</dbReference>